<organism evidence="1 2">
    <name type="scientific">Entomomonas moraniae</name>
    <dbReference type="NCBI Taxonomy" id="2213226"/>
    <lineage>
        <taxon>Bacteria</taxon>
        <taxon>Pseudomonadati</taxon>
        <taxon>Pseudomonadota</taxon>
        <taxon>Gammaproteobacteria</taxon>
        <taxon>Pseudomonadales</taxon>
        <taxon>Pseudomonadaceae</taxon>
        <taxon>Entomomonas</taxon>
    </lineage>
</organism>
<dbReference type="RefSeq" id="WP_127162689.1">
    <property type="nucleotide sequence ID" value="NZ_CP029822.1"/>
</dbReference>
<name>A0A3Q9JIN7_9GAMM</name>
<proteinExistence type="predicted"/>
<dbReference type="KEGG" id="emo:DM558_06125"/>
<evidence type="ECO:0000313" key="2">
    <source>
        <dbReference type="Proteomes" id="UP000273143"/>
    </source>
</evidence>
<sequence length="561" mass="63678">MAEKLAVQLTAPQGGIDNPNLSGGVYEITSAWHPYSQSLAEPMLSGTIVRNNSNKPSREIKASLITSFSDDYYHRVHISPSQLELGNIASTQEVTFYVWNAHFTQKRLTAIIGISEGLVLDGKKAPYDYQALEEQQYKLTVTPDGSSVIDDSIVFAFDEERPSIIITGDRIVAFAFMPNWQDGITETLEWSTDILTSESGFEQRSALYLTPRRTLEADFILHQNQRQYFNNMMSWGARNWAIPLWHYIQTLTIAAQQGDNFIGCTTQDIEFSEGGLILLYRDFTTYEITEVSAISEDGLTLKRSLQADWKKGTRLYPAKSACFAKQPSLSRKTDNLQLASIEFFIDDTNPFKGVAPEETYLGFPVFMMRPEESNDLTSQYQRLLETVDNKMALPLVFDKSTYSFLVQSYRWLGMGRTEQRQFREFIYFLNGQQKAAWIPSHADDLTVVDIVSATEPVLVIAPCGYKRFASNDPDKKHLVIYLNDGTHYFRKIIDSEAIDGKERLALDSPLGKQLKPSDIRRICYMRLCRSNSDSVEISHVTDSEGLAASQLTFKRVRDNEL</sequence>
<dbReference type="EMBL" id="CP029822">
    <property type="protein sequence ID" value="AZS50377.1"/>
    <property type="molecule type" value="Genomic_DNA"/>
</dbReference>
<gene>
    <name evidence="1" type="ORF">DM558_06125</name>
</gene>
<dbReference type="AlphaFoldDB" id="A0A3Q9JIN7"/>
<reference evidence="2" key="1">
    <citation type="submission" date="2018-06" db="EMBL/GenBank/DDBJ databases">
        <title>Complete genome of Pseudomonas insecticola strain QZS01.</title>
        <authorList>
            <person name="Wang J."/>
            <person name="Su Q."/>
        </authorList>
    </citation>
    <scope>NUCLEOTIDE SEQUENCE [LARGE SCALE GENOMIC DNA]</scope>
    <source>
        <strain evidence="2">QZS01</strain>
    </source>
</reference>
<dbReference type="Proteomes" id="UP000273143">
    <property type="component" value="Chromosome"/>
</dbReference>
<keyword evidence="2" id="KW-1185">Reference proteome</keyword>
<protein>
    <submittedName>
        <fullName evidence="1">Uncharacterized protein</fullName>
    </submittedName>
</protein>
<evidence type="ECO:0000313" key="1">
    <source>
        <dbReference type="EMBL" id="AZS50377.1"/>
    </source>
</evidence>
<accession>A0A3Q9JIN7</accession>